<dbReference type="STRING" id="33114.A0A2G2WDM0"/>
<dbReference type="PANTHER" id="PTHR31900:SF32">
    <property type="entry name" value="F-BOX_RNI_FBD-LIKE DOMAIN PROTEIN"/>
    <property type="match status" value="1"/>
</dbReference>
<sequence>MVLLWAKKTGSAQVEFKDIDMSGNVDVLDIANVASIAEVSSSRKLKFDLRLCNDYQGLRIVLQMITGAKSLKLCSWFALVFSLWQLTNLPSPSFSCKSLHLQLNFVKWHLPGILNLLRHCPCLENLIVKLTSYAESTFQNILSSMVDAPVQCLTHHLKTVEVTGLVMEKQVIQFLEYLLGHSMVLKKMKILGKKEIYGPNGPKYDMAHEYEERLMNAPKASASAELNPSDVFP</sequence>
<evidence type="ECO:0000313" key="2">
    <source>
        <dbReference type="EMBL" id="PHT43353.1"/>
    </source>
</evidence>
<dbReference type="SMART" id="SM00579">
    <property type="entry name" value="FBD"/>
    <property type="match status" value="1"/>
</dbReference>
<evidence type="ECO:0000313" key="3">
    <source>
        <dbReference type="Proteomes" id="UP000224567"/>
    </source>
</evidence>
<keyword evidence="3" id="KW-1185">Reference proteome</keyword>
<feature type="domain" description="FBD" evidence="1">
    <location>
        <begin position="151"/>
        <end position="229"/>
    </location>
</feature>
<accession>A0A2G2WDM0</accession>
<gene>
    <name evidence="2" type="ORF">CQW23_17378</name>
</gene>
<dbReference type="PANTHER" id="PTHR31900">
    <property type="entry name" value="F-BOX/RNI SUPERFAMILY PROTEIN-RELATED"/>
    <property type="match status" value="1"/>
</dbReference>
<comment type="caution">
    <text evidence="2">The sequence shown here is derived from an EMBL/GenBank/DDBJ whole genome shotgun (WGS) entry which is preliminary data.</text>
</comment>
<reference evidence="3" key="2">
    <citation type="journal article" date="2017" name="J. Anim. Genet.">
        <title>Multiple reference genome sequences of hot pepper reveal the massive evolution of plant disease resistance genes by retroduplication.</title>
        <authorList>
            <person name="Kim S."/>
            <person name="Park J."/>
            <person name="Yeom S.-I."/>
            <person name="Kim Y.-M."/>
            <person name="Seo E."/>
            <person name="Kim K.-T."/>
            <person name="Kim M.-S."/>
            <person name="Lee J.M."/>
            <person name="Cheong K."/>
            <person name="Shin H.-S."/>
            <person name="Kim S.-B."/>
            <person name="Han K."/>
            <person name="Lee J."/>
            <person name="Park M."/>
            <person name="Lee H.-A."/>
            <person name="Lee H.-Y."/>
            <person name="Lee Y."/>
            <person name="Oh S."/>
            <person name="Lee J.H."/>
            <person name="Choi E."/>
            <person name="Choi E."/>
            <person name="Lee S.E."/>
            <person name="Jeon J."/>
            <person name="Kim H."/>
            <person name="Choi G."/>
            <person name="Song H."/>
            <person name="Lee J."/>
            <person name="Lee S.-C."/>
            <person name="Kwon J.-K."/>
            <person name="Lee H.-Y."/>
            <person name="Koo N."/>
            <person name="Hong Y."/>
            <person name="Kim R.W."/>
            <person name="Kang W.-H."/>
            <person name="Huh J.H."/>
            <person name="Kang B.-C."/>
            <person name="Yang T.-J."/>
            <person name="Lee Y.-H."/>
            <person name="Bennetzen J.L."/>
            <person name="Choi D."/>
        </authorList>
    </citation>
    <scope>NUCLEOTIDE SEQUENCE [LARGE SCALE GENOMIC DNA]</scope>
    <source>
        <strain evidence="3">cv. PBC81</strain>
    </source>
</reference>
<reference evidence="2 3" key="1">
    <citation type="journal article" date="2017" name="Genome Biol.">
        <title>New reference genome sequences of hot pepper reveal the massive evolution of plant disease-resistance genes by retroduplication.</title>
        <authorList>
            <person name="Kim S."/>
            <person name="Park J."/>
            <person name="Yeom S.I."/>
            <person name="Kim Y.M."/>
            <person name="Seo E."/>
            <person name="Kim K.T."/>
            <person name="Kim M.S."/>
            <person name="Lee J.M."/>
            <person name="Cheong K."/>
            <person name="Shin H.S."/>
            <person name="Kim S.B."/>
            <person name="Han K."/>
            <person name="Lee J."/>
            <person name="Park M."/>
            <person name="Lee H.A."/>
            <person name="Lee H.Y."/>
            <person name="Lee Y."/>
            <person name="Oh S."/>
            <person name="Lee J.H."/>
            <person name="Choi E."/>
            <person name="Choi E."/>
            <person name="Lee S.E."/>
            <person name="Jeon J."/>
            <person name="Kim H."/>
            <person name="Choi G."/>
            <person name="Song H."/>
            <person name="Lee J."/>
            <person name="Lee S.C."/>
            <person name="Kwon J.K."/>
            <person name="Lee H.Y."/>
            <person name="Koo N."/>
            <person name="Hong Y."/>
            <person name="Kim R.W."/>
            <person name="Kang W.H."/>
            <person name="Huh J.H."/>
            <person name="Kang B.C."/>
            <person name="Yang T.J."/>
            <person name="Lee Y.H."/>
            <person name="Bennetzen J.L."/>
            <person name="Choi D."/>
        </authorList>
    </citation>
    <scope>NUCLEOTIDE SEQUENCE [LARGE SCALE GENOMIC DNA]</scope>
    <source>
        <strain evidence="3">cv. PBC81</strain>
    </source>
</reference>
<evidence type="ECO:0000259" key="1">
    <source>
        <dbReference type="SMART" id="SM00579"/>
    </source>
</evidence>
<dbReference type="Proteomes" id="UP000224567">
    <property type="component" value="Unassembled WGS sequence"/>
</dbReference>
<organism evidence="2 3">
    <name type="scientific">Capsicum baccatum</name>
    <name type="common">Peruvian pepper</name>
    <dbReference type="NCBI Taxonomy" id="33114"/>
    <lineage>
        <taxon>Eukaryota</taxon>
        <taxon>Viridiplantae</taxon>
        <taxon>Streptophyta</taxon>
        <taxon>Embryophyta</taxon>
        <taxon>Tracheophyta</taxon>
        <taxon>Spermatophyta</taxon>
        <taxon>Magnoliopsida</taxon>
        <taxon>eudicotyledons</taxon>
        <taxon>Gunneridae</taxon>
        <taxon>Pentapetalae</taxon>
        <taxon>asterids</taxon>
        <taxon>lamiids</taxon>
        <taxon>Solanales</taxon>
        <taxon>Solanaceae</taxon>
        <taxon>Solanoideae</taxon>
        <taxon>Capsiceae</taxon>
        <taxon>Capsicum</taxon>
    </lineage>
</organism>
<name>A0A2G2WDM0_CAPBA</name>
<dbReference type="EMBL" id="MLFT02000007">
    <property type="protein sequence ID" value="PHT43353.1"/>
    <property type="molecule type" value="Genomic_DNA"/>
</dbReference>
<dbReference type="AlphaFoldDB" id="A0A2G2WDM0"/>
<dbReference type="InterPro" id="IPR050232">
    <property type="entry name" value="FBL13/AtMIF1-like"/>
</dbReference>
<dbReference type="OrthoDB" id="1290268at2759"/>
<protein>
    <recommendedName>
        <fullName evidence="1">FBD domain-containing protein</fullName>
    </recommendedName>
</protein>
<proteinExistence type="predicted"/>
<dbReference type="Pfam" id="PF08387">
    <property type="entry name" value="FBD"/>
    <property type="match status" value="1"/>
</dbReference>
<dbReference type="InterPro" id="IPR006566">
    <property type="entry name" value="FBD"/>
</dbReference>